<reference evidence="1 2" key="1">
    <citation type="submission" date="2018-02" db="EMBL/GenBank/DDBJ databases">
        <title>Genomic Encyclopedia of Archaeal and Bacterial Type Strains, Phase II (KMG-II): from individual species to whole genera.</title>
        <authorList>
            <person name="Goeker M."/>
        </authorList>
    </citation>
    <scope>NUCLEOTIDE SEQUENCE [LARGE SCALE GENOMIC DNA]</scope>
    <source>
        <strain evidence="1 2">DSM 3808</strain>
    </source>
</reference>
<accession>A0A2S6HAJ5</accession>
<organism evidence="1 2">
    <name type="scientific">Lacrimispora xylanisolvens</name>
    <dbReference type="NCBI Taxonomy" id="384636"/>
    <lineage>
        <taxon>Bacteria</taxon>
        <taxon>Bacillati</taxon>
        <taxon>Bacillota</taxon>
        <taxon>Clostridia</taxon>
        <taxon>Lachnospirales</taxon>
        <taxon>Lachnospiraceae</taxon>
        <taxon>Lacrimispora</taxon>
    </lineage>
</organism>
<dbReference type="EMBL" id="PTJA01000025">
    <property type="protein sequence ID" value="PPK74509.1"/>
    <property type="molecule type" value="Genomic_DNA"/>
</dbReference>
<evidence type="ECO:0000313" key="1">
    <source>
        <dbReference type="EMBL" id="PPK74509.1"/>
    </source>
</evidence>
<keyword evidence="2" id="KW-1185">Reference proteome</keyword>
<sequence>MSVAKSVRVPEEIYDYINSYSGEGFNQKFVNIIRDARDTEPERNETLDRLNKQISQREKYLKDTAKRLDELASELRSLSFDITYIRSHHII</sequence>
<gene>
    <name evidence="1" type="ORF">BXY41_12511</name>
</gene>
<dbReference type="Proteomes" id="UP000237749">
    <property type="component" value="Unassembled WGS sequence"/>
</dbReference>
<comment type="caution">
    <text evidence="1">The sequence shown here is derived from an EMBL/GenBank/DDBJ whole genome shotgun (WGS) entry which is preliminary data.</text>
</comment>
<name>A0A2S6HAJ5_9FIRM</name>
<protein>
    <submittedName>
        <fullName evidence="1">Uncharacterized protein</fullName>
    </submittedName>
</protein>
<dbReference type="AlphaFoldDB" id="A0A2S6HAJ5"/>
<evidence type="ECO:0000313" key="2">
    <source>
        <dbReference type="Proteomes" id="UP000237749"/>
    </source>
</evidence>
<proteinExistence type="predicted"/>
<dbReference type="RefSeq" id="WP_104439874.1">
    <property type="nucleotide sequence ID" value="NZ_PTJA01000025.1"/>
</dbReference>